<proteinExistence type="inferred from homology"/>
<dbReference type="Pfam" id="PF03099">
    <property type="entry name" value="BPL_LplA_LipB"/>
    <property type="match status" value="1"/>
</dbReference>
<dbReference type="SUPFAM" id="SSF50037">
    <property type="entry name" value="C-terminal domain of transcriptional repressors"/>
    <property type="match status" value="1"/>
</dbReference>
<dbReference type="InterPro" id="IPR008988">
    <property type="entry name" value="Transcriptional_repressor_C"/>
</dbReference>
<keyword evidence="2 6" id="KW-0547">Nucleotide-binding</keyword>
<dbReference type="InterPro" id="IPR045864">
    <property type="entry name" value="aa-tRNA-synth_II/BPL/LPL"/>
</dbReference>
<comment type="function">
    <text evidence="6">Acts both as a biotin--[acetyl-CoA-carboxylase] ligase and a biotin-operon repressor. In the presence of ATP, BirA activates biotin to form the BirA-biotinyl-5'-adenylate (BirA-bio-5'-AMP or holoBirA) complex. HoloBirA can either transfer the biotinyl moiety to the biotin carboxyl carrier protein (BCCP) subunit of acetyl-CoA carboxylase, or bind to the biotin operator site and inhibit transcription of the operon.</text>
</comment>
<feature type="binding site" evidence="6">
    <location>
        <position position="115"/>
    </location>
    <ligand>
        <name>biotin</name>
        <dbReference type="ChEBI" id="CHEBI:57586"/>
    </ligand>
</feature>
<name>A0ABV7HJ74_9GAMM</name>
<dbReference type="EC" id="6.3.4.15" evidence="6"/>
<feature type="domain" description="BPL/LPL catalytic" evidence="7">
    <location>
        <begin position="69"/>
        <end position="262"/>
    </location>
</feature>
<comment type="caution">
    <text evidence="8">The sequence shown here is derived from an EMBL/GenBank/DDBJ whole genome shotgun (WGS) entry which is preliminary data.</text>
</comment>
<dbReference type="SUPFAM" id="SSF46785">
    <property type="entry name" value="Winged helix' DNA-binding domain"/>
    <property type="match status" value="1"/>
</dbReference>
<evidence type="ECO:0000256" key="1">
    <source>
        <dbReference type="ARBA" id="ARBA00022598"/>
    </source>
</evidence>
<feature type="binding site" evidence="6">
    <location>
        <begin position="92"/>
        <end position="94"/>
    </location>
    <ligand>
        <name>biotin</name>
        <dbReference type="ChEBI" id="CHEBI:57586"/>
    </ligand>
</feature>
<evidence type="ECO:0000259" key="7">
    <source>
        <dbReference type="PROSITE" id="PS51733"/>
    </source>
</evidence>
<dbReference type="PANTHER" id="PTHR12835:SF5">
    <property type="entry name" value="BIOTIN--PROTEIN LIGASE"/>
    <property type="match status" value="1"/>
</dbReference>
<gene>
    <name evidence="6 8" type="primary">birA</name>
    <name evidence="8" type="ORF">ACFOEB_01730</name>
</gene>
<keyword evidence="3 6" id="KW-0067">ATP-binding</keyword>
<dbReference type="Proteomes" id="UP001595548">
    <property type="component" value="Unassembled WGS sequence"/>
</dbReference>
<organism evidence="8 9">
    <name type="scientific">Gilvimarinus japonicus</name>
    <dbReference type="NCBI Taxonomy" id="1796469"/>
    <lineage>
        <taxon>Bacteria</taxon>
        <taxon>Pseudomonadati</taxon>
        <taxon>Pseudomonadota</taxon>
        <taxon>Gammaproteobacteria</taxon>
        <taxon>Cellvibrionales</taxon>
        <taxon>Cellvibrionaceae</taxon>
        <taxon>Gilvimarinus</taxon>
    </lineage>
</organism>
<keyword evidence="6" id="KW-0805">Transcription regulation</keyword>
<keyword evidence="6" id="KW-0678">Repressor</keyword>
<feature type="DNA-binding region" description="H-T-H motif" evidence="6">
    <location>
        <begin position="21"/>
        <end position="40"/>
    </location>
</feature>
<feature type="binding site" evidence="6">
    <location>
        <begin position="119"/>
        <end position="121"/>
    </location>
    <ligand>
        <name>biotin</name>
        <dbReference type="ChEBI" id="CHEBI:57586"/>
    </ligand>
</feature>
<evidence type="ECO:0000256" key="2">
    <source>
        <dbReference type="ARBA" id="ARBA00022741"/>
    </source>
</evidence>
<dbReference type="NCBIfam" id="NF008847">
    <property type="entry name" value="PRK11886.1-2"/>
    <property type="match status" value="1"/>
</dbReference>
<evidence type="ECO:0000256" key="4">
    <source>
        <dbReference type="ARBA" id="ARBA00023267"/>
    </source>
</evidence>
<dbReference type="Pfam" id="PF08279">
    <property type="entry name" value="HTH_11"/>
    <property type="match status" value="1"/>
</dbReference>
<dbReference type="NCBIfam" id="TIGR00121">
    <property type="entry name" value="birA_ligase"/>
    <property type="match status" value="1"/>
</dbReference>
<dbReference type="GO" id="GO:0004077">
    <property type="term" value="F:biotin--[biotin carboxyl-carrier protein] ligase activity"/>
    <property type="evidence" value="ECO:0007669"/>
    <property type="project" value="UniProtKB-EC"/>
</dbReference>
<dbReference type="HAMAP" id="MF_00978">
    <property type="entry name" value="Bifunct_BirA"/>
    <property type="match status" value="1"/>
</dbReference>
<evidence type="ECO:0000256" key="5">
    <source>
        <dbReference type="ARBA" id="ARBA00047846"/>
    </source>
</evidence>
<dbReference type="InterPro" id="IPR036388">
    <property type="entry name" value="WH-like_DNA-bd_sf"/>
</dbReference>
<comment type="similarity">
    <text evidence="6">Belongs to the biotin--protein ligase family.</text>
</comment>
<evidence type="ECO:0000256" key="3">
    <source>
        <dbReference type="ARBA" id="ARBA00022840"/>
    </source>
</evidence>
<dbReference type="CDD" id="cd00090">
    <property type="entry name" value="HTH_ARSR"/>
    <property type="match status" value="1"/>
</dbReference>
<keyword evidence="9" id="KW-1185">Reference proteome</keyword>
<dbReference type="InterPro" id="IPR036390">
    <property type="entry name" value="WH_DNA-bd_sf"/>
</dbReference>
<dbReference type="Pfam" id="PF02237">
    <property type="entry name" value="BPL_C"/>
    <property type="match status" value="1"/>
</dbReference>
<dbReference type="InterPro" id="IPR013196">
    <property type="entry name" value="HTH_11"/>
</dbReference>
<dbReference type="InterPro" id="IPR030855">
    <property type="entry name" value="Bifunct_BirA"/>
</dbReference>
<evidence type="ECO:0000256" key="6">
    <source>
        <dbReference type="HAMAP-Rule" id="MF_00978"/>
    </source>
</evidence>
<feature type="binding site" evidence="6">
    <location>
        <position position="186"/>
    </location>
    <ligand>
        <name>biotin</name>
        <dbReference type="ChEBI" id="CHEBI:57586"/>
    </ligand>
</feature>
<dbReference type="SUPFAM" id="SSF55681">
    <property type="entry name" value="Class II aaRS and biotin synthetases"/>
    <property type="match status" value="1"/>
</dbReference>
<comment type="catalytic activity">
    <reaction evidence="5 6">
        <text>biotin + L-lysyl-[protein] + ATP = N(6)-biotinyl-L-lysyl-[protein] + AMP + diphosphate + H(+)</text>
        <dbReference type="Rhea" id="RHEA:11756"/>
        <dbReference type="Rhea" id="RHEA-COMP:9752"/>
        <dbReference type="Rhea" id="RHEA-COMP:10505"/>
        <dbReference type="ChEBI" id="CHEBI:15378"/>
        <dbReference type="ChEBI" id="CHEBI:29969"/>
        <dbReference type="ChEBI" id="CHEBI:30616"/>
        <dbReference type="ChEBI" id="CHEBI:33019"/>
        <dbReference type="ChEBI" id="CHEBI:57586"/>
        <dbReference type="ChEBI" id="CHEBI:83144"/>
        <dbReference type="ChEBI" id="CHEBI:456215"/>
        <dbReference type="EC" id="6.3.4.15"/>
    </reaction>
</comment>
<dbReference type="CDD" id="cd16442">
    <property type="entry name" value="BPL"/>
    <property type="match status" value="1"/>
</dbReference>
<keyword evidence="6" id="KW-0804">Transcription</keyword>
<sequence length="328" mass="34800">MQQDQLQNLLALLADGDYHSGSELGELLGVSRTAVWKHLQKLAELGVELDSSRGRGYRLPGGLELLSAESINARLAKGGPPLTLEVLPLVDSTNSRLMAAADRLPVGAVCIAEQQSAGRGRRGRTWVSPFARNLYFSVLWRFDGGAAELEGLSLAVGVCIADALESLGLSGVTLKWPNDVLADNKKLAGILLEMSGDPAGACHLVVGVGINVEMSQASAAEIDQPWVDVASLAQRQGLAQISRNELCACVLTKLAALLSQYSAQGFAHWRERWMARAAFLGEPVKLLTATQETHGTFIGVDNSGALRLASATGEQLIYGGEVSLRSSS</sequence>
<accession>A0ABV7HJ74</accession>
<dbReference type="Gene3D" id="3.30.930.10">
    <property type="entry name" value="Bira Bifunctional Protein, Domain 2"/>
    <property type="match status" value="1"/>
</dbReference>
<dbReference type="Gene3D" id="1.10.10.10">
    <property type="entry name" value="Winged helix-like DNA-binding domain superfamily/Winged helix DNA-binding domain"/>
    <property type="match status" value="1"/>
</dbReference>
<dbReference type="NCBIfam" id="NF008848">
    <property type="entry name" value="PRK11886.1-3"/>
    <property type="match status" value="1"/>
</dbReference>
<reference evidence="9" key="1">
    <citation type="journal article" date="2019" name="Int. J. Syst. Evol. Microbiol.">
        <title>The Global Catalogue of Microorganisms (GCM) 10K type strain sequencing project: providing services to taxonomists for standard genome sequencing and annotation.</title>
        <authorList>
            <consortium name="The Broad Institute Genomics Platform"/>
            <consortium name="The Broad Institute Genome Sequencing Center for Infectious Disease"/>
            <person name="Wu L."/>
            <person name="Ma J."/>
        </authorList>
    </citation>
    <scope>NUCLEOTIDE SEQUENCE [LARGE SCALE GENOMIC DNA]</scope>
    <source>
        <strain evidence="9">KCTC 52141</strain>
    </source>
</reference>
<evidence type="ECO:0000313" key="8">
    <source>
        <dbReference type="EMBL" id="MFC3153904.1"/>
    </source>
</evidence>
<dbReference type="RefSeq" id="WP_339618169.1">
    <property type="nucleotide sequence ID" value="NZ_AP031500.1"/>
</dbReference>
<dbReference type="InterPro" id="IPR011991">
    <property type="entry name" value="ArsR-like_HTH"/>
</dbReference>
<dbReference type="EMBL" id="JBHRTL010000002">
    <property type="protein sequence ID" value="MFC3153904.1"/>
    <property type="molecule type" value="Genomic_DNA"/>
</dbReference>
<keyword evidence="4 6" id="KW-0092">Biotin</keyword>
<dbReference type="InterPro" id="IPR003142">
    <property type="entry name" value="BPL_C"/>
</dbReference>
<dbReference type="PROSITE" id="PS51733">
    <property type="entry name" value="BPL_LPL_CATALYTIC"/>
    <property type="match status" value="1"/>
</dbReference>
<keyword evidence="1 6" id="KW-0436">Ligase</keyword>
<dbReference type="Gene3D" id="2.30.30.100">
    <property type="match status" value="1"/>
</dbReference>
<protein>
    <recommendedName>
        <fullName evidence="6">Bifunctional ligase/repressor BirA</fullName>
    </recommendedName>
    <alternativeName>
        <fullName evidence="6">Biotin operon repressor</fullName>
    </alternativeName>
    <alternativeName>
        <fullName evidence="6">Biotin--[acetyl-CoA-carboxylase] ligase</fullName>
        <ecNumber evidence="6">6.3.4.15</ecNumber>
    </alternativeName>
    <alternativeName>
        <fullName evidence="6">Biotin--protein ligase</fullName>
    </alternativeName>
    <alternativeName>
        <fullName evidence="6">Biotin-[acetyl-CoA carboxylase] synthetase</fullName>
    </alternativeName>
</protein>
<evidence type="ECO:0000313" key="9">
    <source>
        <dbReference type="Proteomes" id="UP001595548"/>
    </source>
</evidence>
<keyword evidence="6" id="KW-0238">DNA-binding</keyword>
<dbReference type="PANTHER" id="PTHR12835">
    <property type="entry name" value="BIOTIN PROTEIN LIGASE"/>
    <property type="match status" value="1"/>
</dbReference>
<dbReference type="InterPro" id="IPR004408">
    <property type="entry name" value="Biotin_CoA_COase_ligase"/>
</dbReference>
<dbReference type="InterPro" id="IPR004143">
    <property type="entry name" value="BPL_LPL_catalytic"/>
</dbReference>